<evidence type="ECO:0000256" key="7">
    <source>
        <dbReference type="ARBA" id="ARBA00022918"/>
    </source>
</evidence>
<evidence type="ECO:0000256" key="1">
    <source>
        <dbReference type="ARBA" id="ARBA00012493"/>
    </source>
</evidence>
<dbReference type="EMBL" id="OIVN01000130">
    <property type="protein sequence ID" value="SPC74845.1"/>
    <property type="molecule type" value="Genomic_DNA"/>
</dbReference>
<dbReference type="Pfam" id="PF17921">
    <property type="entry name" value="Integrase_H2C2"/>
    <property type="match status" value="1"/>
</dbReference>
<keyword evidence="5" id="KW-0255">Endonuclease</keyword>
<evidence type="ECO:0000256" key="5">
    <source>
        <dbReference type="ARBA" id="ARBA00022759"/>
    </source>
</evidence>
<dbReference type="InterPro" id="IPR043128">
    <property type="entry name" value="Rev_trsase/Diguanyl_cyclase"/>
</dbReference>
<dbReference type="Pfam" id="PF24626">
    <property type="entry name" value="SH3_Tf2-1"/>
    <property type="match status" value="1"/>
</dbReference>
<dbReference type="InterPro" id="IPR001878">
    <property type="entry name" value="Znf_CCHC"/>
</dbReference>
<sequence>MEIILKALQDLRQDNLELRQDNLRTNARLDDLTTSILRQNEAPHMEDTEEGHNAIPNRPPRQGHPYRGQDHFHRDQDEGMRGVKVEAPTFDGCLDPWVFTDWLRQMEHFFEWYNWAENKKVRFAKMKLIGRAQLYWDEITNNLARRQEPPISDWPEMKQALSRNYLPTTYKSTLLEKWDNLRQGPRSVIDYIEQFQEYKRRCQIVEEEVVTLGRLKKGLNDDLRRELIIRGVTSLDQAYDLAKNCELAAKTPFMRRSDFRGTTNNLHPSSNRPPRTGPTPTPVGKDVKGKEVARDPSKPNTRTQCFKCQGFGHVAAQCPNRTLFITEDECEDDLEEEVYEPECLEDLDDYEGDTKCALTLPKESEDWRRSNIFHTYVKCGSTNCKVIIDSGSCINAVSSNLVTRLGVKLIPHPNPYKVSWVDTSSIDIKERCLLPIQFMSYKDEIWCDVIPMDVGHVILGRPWLYDLDVTIYGRTNSCSFTFKGKKIKLNPLQPRHITEGKKREEEQRERLAHHKPKSDRKTEDAQPILKEFCDIFPDELPDELPPMRDIQHAIDFTPGAALPNLPHYRMNPTEHGELRRQINDLLHKGFLRESLSPCAVPALLTPKKDGSWRMCVDSRAINKITVKYRFPIPRPKINTVTHLEQVCTALRKESLYANLKKCSFFTDKVIFLGFVVSSEGVSADPQKIKAIVDWPEPKNIHEVRSFHGLATFYRRFIRGFSTIMAPITDCMKQGEFNVAGYSVKERHPIAYFSEKLNDAKLRYSTYDKEFYAVVQALRHWCHYLLPKEFVIYSDHDALRHLNSQKKLNFRHASWVENGYLFKANKLCIPRTSVRDFLVWELHAGGLAGHFGRDKTIEEVERQFYWPGLKRDVAKIIGHCRQCQLAKHRKQNVGLYTPLPVPDRPWQDILKRWLTLSLVPRPQMLLKLPKLYFDEIVKLYGLPKTIVSDRDVRFMSYFWKTLVALSWCLVGDHARTWDSILPIAQFAYNNSVNRTIGMSPFEVVHGYKARKPLDLLPMSPQADSRRRHLEFAVGDYVMIRIRPERFPSGTVKKLQARSAGPFKVLKRIGSNAYVIELPPDYGISSTFNIEDLIAYKGPATIPDDPFTEPSPTPTISPDFDTIPPNIPPTHKESIDAILDEQVVFTRDGTVQRFLVRWHGRPESDCTWIAREDLQQLDPDLLEYYQSRIDALPSTSYRPPITRVYGRRKKPSVPPVTLWLDDDDSFAV</sequence>
<dbReference type="SMART" id="SM00343">
    <property type="entry name" value="ZnF_C2HC"/>
    <property type="match status" value="1"/>
</dbReference>
<keyword evidence="8" id="KW-0479">Metal-binding</keyword>
<dbReference type="GO" id="GO:0004519">
    <property type="term" value="F:endonuclease activity"/>
    <property type="evidence" value="ECO:0007669"/>
    <property type="project" value="UniProtKB-KW"/>
</dbReference>
<evidence type="ECO:0000256" key="3">
    <source>
        <dbReference type="ARBA" id="ARBA00022695"/>
    </source>
</evidence>
<dbReference type="Gene3D" id="3.30.420.10">
    <property type="entry name" value="Ribonuclease H-like superfamily/Ribonuclease H"/>
    <property type="match status" value="1"/>
</dbReference>
<dbReference type="InterPro" id="IPR041588">
    <property type="entry name" value="Integrase_H2C2"/>
</dbReference>
<dbReference type="SUPFAM" id="SSF53098">
    <property type="entry name" value="Ribonuclease H-like"/>
    <property type="match status" value="1"/>
</dbReference>
<accession>A0A2N9EJC4</accession>
<keyword evidence="8" id="KW-0862">Zinc</keyword>
<feature type="compositionally biased region" description="Basic and acidic residues" evidence="10">
    <location>
        <begin position="67"/>
        <end position="77"/>
    </location>
</feature>
<dbReference type="EC" id="2.7.7.49" evidence="1"/>
<dbReference type="InterPro" id="IPR041373">
    <property type="entry name" value="RT_RNaseH"/>
</dbReference>
<dbReference type="GO" id="GO:0008270">
    <property type="term" value="F:zinc ion binding"/>
    <property type="evidence" value="ECO:0007669"/>
    <property type="project" value="UniProtKB-KW"/>
</dbReference>
<evidence type="ECO:0000256" key="10">
    <source>
        <dbReference type="SAM" id="MobiDB-lite"/>
    </source>
</evidence>
<dbReference type="SUPFAM" id="SSF57756">
    <property type="entry name" value="Retrovirus zinc finger-like domains"/>
    <property type="match status" value="1"/>
</dbReference>
<dbReference type="GO" id="GO:0003676">
    <property type="term" value="F:nucleic acid binding"/>
    <property type="evidence" value="ECO:0007669"/>
    <property type="project" value="InterPro"/>
</dbReference>
<name>A0A2N9EJC4_FAGSY</name>
<keyword evidence="4" id="KW-0540">Nuclease</keyword>
<keyword evidence="3" id="KW-0548">Nucleotidyltransferase</keyword>
<dbReference type="PANTHER" id="PTHR35046">
    <property type="entry name" value="ZINC KNUCKLE (CCHC-TYPE) FAMILY PROTEIN"/>
    <property type="match status" value="1"/>
</dbReference>
<gene>
    <name evidence="13" type="ORF">FSB_LOCUS2727</name>
</gene>
<feature type="coiled-coil region" evidence="9">
    <location>
        <begin position="1"/>
        <end position="28"/>
    </location>
</feature>
<dbReference type="CDD" id="cd00024">
    <property type="entry name" value="CD_CSD"/>
    <property type="match status" value="1"/>
</dbReference>
<dbReference type="FunFam" id="1.10.340.70:FF:000001">
    <property type="entry name" value="Retrovirus-related Pol polyprotein from transposon gypsy-like Protein"/>
    <property type="match status" value="1"/>
</dbReference>
<keyword evidence="7" id="KW-0695">RNA-directed DNA polymerase</keyword>
<feature type="region of interest" description="Disordered" evidence="10">
    <location>
        <begin position="257"/>
        <end position="300"/>
    </location>
</feature>
<dbReference type="Gene3D" id="1.10.340.70">
    <property type="match status" value="1"/>
</dbReference>
<feature type="domain" description="Chromo" evidence="11">
    <location>
        <begin position="1136"/>
        <end position="1195"/>
    </location>
</feature>
<keyword evidence="9" id="KW-0175">Coiled coil</keyword>
<keyword evidence="8" id="KW-0863">Zinc-finger</keyword>
<keyword evidence="2" id="KW-0808">Transferase</keyword>
<dbReference type="Pfam" id="PF17917">
    <property type="entry name" value="RT_RNaseH"/>
    <property type="match status" value="1"/>
</dbReference>
<dbReference type="Pfam" id="PF03732">
    <property type="entry name" value="Retrotrans_gag"/>
    <property type="match status" value="1"/>
</dbReference>
<evidence type="ECO:0000259" key="11">
    <source>
        <dbReference type="PROSITE" id="PS50013"/>
    </source>
</evidence>
<evidence type="ECO:0000256" key="8">
    <source>
        <dbReference type="PROSITE-ProRule" id="PRU00047"/>
    </source>
</evidence>
<evidence type="ECO:0000259" key="12">
    <source>
        <dbReference type="PROSITE" id="PS50158"/>
    </source>
</evidence>
<dbReference type="InterPro" id="IPR036397">
    <property type="entry name" value="RNaseH_sf"/>
</dbReference>
<feature type="domain" description="CCHC-type" evidence="12">
    <location>
        <begin position="305"/>
        <end position="320"/>
    </location>
</feature>
<dbReference type="SUPFAM" id="SSF50630">
    <property type="entry name" value="Acid proteases"/>
    <property type="match status" value="1"/>
</dbReference>
<reference evidence="13" key="1">
    <citation type="submission" date="2018-02" db="EMBL/GenBank/DDBJ databases">
        <authorList>
            <person name="Cohen D.B."/>
            <person name="Kent A.D."/>
        </authorList>
    </citation>
    <scope>NUCLEOTIDE SEQUENCE</scope>
</reference>
<dbReference type="SUPFAM" id="SSF54160">
    <property type="entry name" value="Chromo domain-like"/>
    <property type="match status" value="1"/>
</dbReference>
<dbReference type="InterPro" id="IPR016197">
    <property type="entry name" value="Chromo-like_dom_sf"/>
</dbReference>
<dbReference type="GO" id="GO:0003964">
    <property type="term" value="F:RNA-directed DNA polymerase activity"/>
    <property type="evidence" value="ECO:0007669"/>
    <property type="project" value="UniProtKB-KW"/>
</dbReference>
<dbReference type="PROSITE" id="PS50158">
    <property type="entry name" value="ZF_CCHC"/>
    <property type="match status" value="1"/>
</dbReference>
<proteinExistence type="predicted"/>
<dbReference type="AlphaFoldDB" id="A0A2N9EJC4"/>
<feature type="region of interest" description="Disordered" evidence="10">
    <location>
        <begin position="43"/>
        <end position="77"/>
    </location>
</feature>
<dbReference type="CDD" id="cd09274">
    <property type="entry name" value="RNase_HI_RT_Ty3"/>
    <property type="match status" value="1"/>
</dbReference>
<dbReference type="InterPro" id="IPR023780">
    <property type="entry name" value="Chromo_domain"/>
</dbReference>
<dbReference type="Gene3D" id="2.40.70.10">
    <property type="entry name" value="Acid Proteases"/>
    <property type="match status" value="1"/>
</dbReference>
<dbReference type="InterPro" id="IPR012337">
    <property type="entry name" value="RNaseH-like_sf"/>
</dbReference>
<dbReference type="Gene3D" id="2.40.50.40">
    <property type="match status" value="1"/>
</dbReference>
<dbReference type="Gene3D" id="3.10.10.10">
    <property type="entry name" value="HIV Type 1 Reverse Transcriptase, subunit A, domain 1"/>
    <property type="match status" value="1"/>
</dbReference>
<protein>
    <recommendedName>
        <fullName evidence="1">RNA-directed DNA polymerase</fullName>
        <ecNumber evidence="1">2.7.7.49</ecNumber>
    </recommendedName>
</protein>
<dbReference type="Gene3D" id="3.30.70.270">
    <property type="match status" value="2"/>
</dbReference>
<dbReference type="Gene3D" id="4.10.60.10">
    <property type="entry name" value="Zinc finger, CCHC-type"/>
    <property type="match status" value="1"/>
</dbReference>
<evidence type="ECO:0000313" key="13">
    <source>
        <dbReference type="EMBL" id="SPC74845.1"/>
    </source>
</evidence>
<feature type="compositionally biased region" description="Basic and acidic residues" evidence="10">
    <location>
        <begin position="496"/>
        <end position="510"/>
    </location>
</feature>
<dbReference type="PROSITE" id="PS50013">
    <property type="entry name" value="CHROMO_2"/>
    <property type="match status" value="1"/>
</dbReference>
<dbReference type="Pfam" id="PF00385">
    <property type="entry name" value="Chromo"/>
    <property type="match status" value="1"/>
</dbReference>
<dbReference type="InterPro" id="IPR056924">
    <property type="entry name" value="SH3_Tf2-1"/>
</dbReference>
<feature type="compositionally biased region" description="Basic and acidic residues" evidence="10">
    <location>
        <begin position="43"/>
        <end position="52"/>
    </location>
</feature>
<evidence type="ECO:0000256" key="2">
    <source>
        <dbReference type="ARBA" id="ARBA00022679"/>
    </source>
</evidence>
<dbReference type="SUPFAM" id="SSF56672">
    <property type="entry name" value="DNA/RNA polymerases"/>
    <property type="match status" value="1"/>
</dbReference>
<dbReference type="PANTHER" id="PTHR35046:SF9">
    <property type="entry name" value="RNA-DIRECTED DNA POLYMERASE"/>
    <property type="match status" value="1"/>
</dbReference>
<dbReference type="InterPro" id="IPR000953">
    <property type="entry name" value="Chromo/chromo_shadow_dom"/>
</dbReference>
<organism evidence="13">
    <name type="scientific">Fagus sylvatica</name>
    <name type="common">Beechnut</name>
    <dbReference type="NCBI Taxonomy" id="28930"/>
    <lineage>
        <taxon>Eukaryota</taxon>
        <taxon>Viridiplantae</taxon>
        <taxon>Streptophyta</taxon>
        <taxon>Embryophyta</taxon>
        <taxon>Tracheophyta</taxon>
        <taxon>Spermatophyta</taxon>
        <taxon>Magnoliopsida</taxon>
        <taxon>eudicotyledons</taxon>
        <taxon>Gunneridae</taxon>
        <taxon>Pentapetalae</taxon>
        <taxon>rosids</taxon>
        <taxon>fabids</taxon>
        <taxon>Fagales</taxon>
        <taxon>Fagaceae</taxon>
        <taxon>Fagus</taxon>
    </lineage>
</organism>
<feature type="compositionally biased region" description="Basic and acidic residues" evidence="10">
    <location>
        <begin position="285"/>
        <end position="297"/>
    </location>
</feature>
<evidence type="ECO:0000256" key="9">
    <source>
        <dbReference type="SAM" id="Coils"/>
    </source>
</evidence>
<feature type="compositionally biased region" description="Polar residues" evidence="10">
    <location>
        <begin position="260"/>
        <end position="270"/>
    </location>
</feature>
<dbReference type="SMART" id="SM00298">
    <property type="entry name" value="CHROMO"/>
    <property type="match status" value="1"/>
</dbReference>
<dbReference type="GO" id="GO:0016787">
    <property type="term" value="F:hydrolase activity"/>
    <property type="evidence" value="ECO:0007669"/>
    <property type="project" value="UniProtKB-KW"/>
</dbReference>
<evidence type="ECO:0000256" key="4">
    <source>
        <dbReference type="ARBA" id="ARBA00022722"/>
    </source>
</evidence>
<dbReference type="InterPro" id="IPR005162">
    <property type="entry name" value="Retrotrans_gag_dom"/>
</dbReference>
<feature type="region of interest" description="Disordered" evidence="10">
    <location>
        <begin position="495"/>
        <end position="524"/>
    </location>
</feature>
<dbReference type="InterPro" id="IPR021109">
    <property type="entry name" value="Peptidase_aspartic_dom_sf"/>
</dbReference>
<dbReference type="InterPro" id="IPR036875">
    <property type="entry name" value="Znf_CCHC_sf"/>
</dbReference>
<dbReference type="CDD" id="cd00303">
    <property type="entry name" value="retropepsin_like"/>
    <property type="match status" value="1"/>
</dbReference>
<keyword evidence="6" id="KW-0378">Hydrolase</keyword>
<evidence type="ECO:0000256" key="6">
    <source>
        <dbReference type="ARBA" id="ARBA00022801"/>
    </source>
</evidence>
<dbReference type="InterPro" id="IPR043502">
    <property type="entry name" value="DNA/RNA_pol_sf"/>
</dbReference>